<protein>
    <submittedName>
        <fullName evidence="1">Uncharacterized protein</fullName>
    </submittedName>
</protein>
<accession>A0ABN1MM69</accession>
<name>A0ABN1MM69_9FLAO</name>
<sequence length="135" mass="14830">MYQTCTYVYFTGVIYYISEINLYGSARLGMIKDYLDIGGRTYSTSGTGGGTPPAMTYYSWDGVPKETRGEKFFELSNHLGNVLSVVSDRKLPVDDGLSYCVLLAGCGELFGLLSVWDSDARAGVSSGVQRYGKRR</sequence>
<keyword evidence="2" id="KW-1185">Reference proteome</keyword>
<gene>
    <name evidence="1" type="ORF">GCM10009118_07430</name>
</gene>
<organism evidence="1 2">
    <name type="scientific">Wandonia haliotis</name>
    <dbReference type="NCBI Taxonomy" id="574963"/>
    <lineage>
        <taxon>Bacteria</taxon>
        <taxon>Pseudomonadati</taxon>
        <taxon>Bacteroidota</taxon>
        <taxon>Flavobacteriia</taxon>
        <taxon>Flavobacteriales</taxon>
        <taxon>Crocinitomicaceae</taxon>
        <taxon>Wandonia</taxon>
    </lineage>
</organism>
<dbReference type="Proteomes" id="UP001501126">
    <property type="component" value="Unassembled WGS sequence"/>
</dbReference>
<evidence type="ECO:0000313" key="2">
    <source>
        <dbReference type="Proteomes" id="UP001501126"/>
    </source>
</evidence>
<proteinExistence type="predicted"/>
<reference evidence="1 2" key="1">
    <citation type="journal article" date="2019" name="Int. J. Syst. Evol. Microbiol.">
        <title>The Global Catalogue of Microorganisms (GCM) 10K type strain sequencing project: providing services to taxonomists for standard genome sequencing and annotation.</title>
        <authorList>
            <consortium name="The Broad Institute Genomics Platform"/>
            <consortium name="The Broad Institute Genome Sequencing Center for Infectious Disease"/>
            <person name="Wu L."/>
            <person name="Ma J."/>
        </authorList>
    </citation>
    <scope>NUCLEOTIDE SEQUENCE [LARGE SCALE GENOMIC DNA]</scope>
    <source>
        <strain evidence="1 2">JCM 16083</strain>
    </source>
</reference>
<dbReference type="RefSeq" id="WP_343785237.1">
    <property type="nucleotide sequence ID" value="NZ_BAAAFH010000003.1"/>
</dbReference>
<evidence type="ECO:0000313" key="1">
    <source>
        <dbReference type="EMBL" id="GAA0874335.1"/>
    </source>
</evidence>
<comment type="caution">
    <text evidence="1">The sequence shown here is derived from an EMBL/GenBank/DDBJ whole genome shotgun (WGS) entry which is preliminary data.</text>
</comment>
<dbReference type="EMBL" id="BAAAFH010000003">
    <property type="protein sequence ID" value="GAA0874335.1"/>
    <property type="molecule type" value="Genomic_DNA"/>
</dbReference>